<evidence type="ECO:0000313" key="2">
    <source>
        <dbReference type="Proteomes" id="UP001162156"/>
    </source>
</evidence>
<protein>
    <recommendedName>
        <fullName evidence="3">ZAD domain-containing protein</fullName>
    </recommendedName>
</protein>
<comment type="caution">
    <text evidence="1">The sequence shown here is derived from an EMBL/GenBank/DDBJ whole genome shotgun (WGS) entry which is preliminary data.</text>
</comment>
<accession>A0AAV8X2L8</accession>
<keyword evidence="2" id="KW-1185">Reference proteome</keyword>
<dbReference type="Proteomes" id="UP001162156">
    <property type="component" value="Unassembled WGS sequence"/>
</dbReference>
<dbReference type="EMBL" id="JANEYF010003925">
    <property type="protein sequence ID" value="KAJ8933079.1"/>
    <property type="molecule type" value="Genomic_DNA"/>
</dbReference>
<organism evidence="1 2">
    <name type="scientific">Rhamnusium bicolor</name>
    <dbReference type="NCBI Taxonomy" id="1586634"/>
    <lineage>
        <taxon>Eukaryota</taxon>
        <taxon>Metazoa</taxon>
        <taxon>Ecdysozoa</taxon>
        <taxon>Arthropoda</taxon>
        <taxon>Hexapoda</taxon>
        <taxon>Insecta</taxon>
        <taxon>Pterygota</taxon>
        <taxon>Neoptera</taxon>
        <taxon>Endopterygota</taxon>
        <taxon>Coleoptera</taxon>
        <taxon>Polyphaga</taxon>
        <taxon>Cucujiformia</taxon>
        <taxon>Chrysomeloidea</taxon>
        <taxon>Cerambycidae</taxon>
        <taxon>Lepturinae</taxon>
        <taxon>Rhagiini</taxon>
        <taxon>Rhamnusium</taxon>
    </lineage>
</organism>
<proteinExistence type="predicted"/>
<name>A0AAV8X2L8_9CUCU</name>
<dbReference type="AlphaFoldDB" id="A0AAV8X2L8"/>
<gene>
    <name evidence="1" type="ORF">NQ314_014233</name>
</gene>
<evidence type="ECO:0008006" key="3">
    <source>
        <dbReference type="Google" id="ProtNLM"/>
    </source>
</evidence>
<sequence length="158" mass="18107">MNERTCRFCLKTCRDFRAIGESLRDSLDKLVLLKLNLSISKETVMCNDCKNNMQVFLNIKSASVYLKNRALPLTEFKDDSLNREEIDSRNNGKAAVESNDEITCWFCTKASGREGLVPLNESKENAFVVDMLNEHIPELVKIYILHICLKNALYLVIK</sequence>
<reference evidence="1" key="1">
    <citation type="journal article" date="2023" name="Insect Mol. Biol.">
        <title>Genome sequencing provides insights into the evolution of gene families encoding plant cell wall-degrading enzymes in longhorned beetles.</title>
        <authorList>
            <person name="Shin N.R."/>
            <person name="Okamura Y."/>
            <person name="Kirsch R."/>
            <person name="Pauchet Y."/>
        </authorList>
    </citation>
    <scope>NUCLEOTIDE SEQUENCE</scope>
    <source>
        <strain evidence="1">RBIC_L_NR</strain>
    </source>
</reference>
<evidence type="ECO:0000313" key="1">
    <source>
        <dbReference type="EMBL" id="KAJ8933079.1"/>
    </source>
</evidence>